<organism evidence="1 2">
    <name type="scientific">Thelonectria olida</name>
    <dbReference type="NCBI Taxonomy" id="1576542"/>
    <lineage>
        <taxon>Eukaryota</taxon>
        <taxon>Fungi</taxon>
        <taxon>Dikarya</taxon>
        <taxon>Ascomycota</taxon>
        <taxon>Pezizomycotina</taxon>
        <taxon>Sordariomycetes</taxon>
        <taxon>Hypocreomycetidae</taxon>
        <taxon>Hypocreales</taxon>
        <taxon>Nectriaceae</taxon>
        <taxon>Thelonectria</taxon>
    </lineage>
</organism>
<dbReference type="OrthoDB" id="5454338at2759"/>
<evidence type="ECO:0000313" key="1">
    <source>
        <dbReference type="EMBL" id="KAH6869400.1"/>
    </source>
</evidence>
<keyword evidence="2" id="KW-1185">Reference proteome</keyword>
<protein>
    <submittedName>
        <fullName evidence="1">Uncharacterized protein</fullName>
    </submittedName>
</protein>
<accession>A0A9P8VQ87</accession>
<dbReference type="Proteomes" id="UP000777438">
    <property type="component" value="Unassembled WGS sequence"/>
</dbReference>
<gene>
    <name evidence="1" type="ORF">B0T10DRAFT_594742</name>
</gene>
<name>A0A9P8VQ87_9HYPO</name>
<sequence length="205" mass="24023">MLSLRRISPTTMDMQYCSSYIAFGDSEHYKSIWDTLFHNTAFFDLCRERKIYFTVVGEIEPGINSYLALLVTNDGEFKFRRQAWKVFLNSLKKPYSFEEGIHEIKFREPQVTLNVYNFVYTAVHPDVVRAKPNELIYEYYKSGTIPMRNMIASTYGELPEEMHPGPEITCPGPIDKVYLYYRVELPIAGQKRYFKIASSVLDFWA</sequence>
<reference evidence="1 2" key="1">
    <citation type="journal article" date="2021" name="Nat. Commun.">
        <title>Genetic determinants of endophytism in the Arabidopsis root mycobiome.</title>
        <authorList>
            <person name="Mesny F."/>
            <person name="Miyauchi S."/>
            <person name="Thiergart T."/>
            <person name="Pickel B."/>
            <person name="Atanasova L."/>
            <person name="Karlsson M."/>
            <person name="Huettel B."/>
            <person name="Barry K.W."/>
            <person name="Haridas S."/>
            <person name="Chen C."/>
            <person name="Bauer D."/>
            <person name="Andreopoulos W."/>
            <person name="Pangilinan J."/>
            <person name="LaButti K."/>
            <person name="Riley R."/>
            <person name="Lipzen A."/>
            <person name="Clum A."/>
            <person name="Drula E."/>
            <person name="Henrissat B."/>
            <person name="Kohler A."/>
            <person name="Grigoriev I.V."/>
            <person name="Martin F.M."/>
            <person name="Hacquard S."/>
        </authorList>
    </citation>
    <scope>NUCLEOTIDE SEQUENCE [LARGE SCALE GENOMIC DNA]</scope>
    <source>
        <strain evidence="1 2">MPI-CAGE-CH-0241</strain>
    </source>
</reference>
<proteinExistence type="predicted"/>
<dbReference type="AlphaFoldDB" id="A0A9P8VQ87"/>
<comment type="caution">
    <text evidence="1">The sequence shown here is derived from an EMBL/GenBank/DDBJ whole genome shotgun (WGS) entry which is preliminary data.</text>
</comment>
<evidence type="ECO:0000313" key="2">
    <source>
        <dbReference type="Proteomes" id="UP000777438"/>
    </source>
</evidence>
<dbReference type="EMBL" id="JAGPYM010000073">
    <property type="protein sequence ID" value="KAH6869400.1"/>
    <property type="molecule type" value="Genomic_DNA"/>
</dbReference>